<dbReference type="InterPro" id="IPR025110">
    <property type="entry name" value="AMP-bd_C"/>
</dbReference>
<evidence type="ECO:0000259" key="3">
    <source>
        <dbReference type="Pfam" id="PF00501"/>
    </source>
</evidence>
<dbReference type="OrthoDB" id="1898221at2759"/>
<organism evidence="5 6">
    <name type="scientific">Coniophora puteana (strain RWD-64-598)</name>
    <name type="common">Brown rot fungus</name>
    <dbReference type="NCBI Taxonomy" id="741705"/>
    <lineage>
        <taxon>Eukaryota</taxon>
        <taxon>Fungi</taxon>
        <taxon>Dikarya</taxon>
        <taxon>Basidiomycota</taxon>
        <taxon>Agaricomycotina</taxon>
        <taxon>Agaricomycetes</taxon>
        <taxon>Agaricomycetidae</taxon>
        <taxon>Boletales</taxon>
        <taxon>Coniophorineae</taxon>
        <taxon>Coniophoraceae</taxon>
        <taxon>Coniophora</taxon>
    </lineage>
</organism>
<protein>
    <submittedName>
        <fullName evidence="5">Acetyl-CoA synthetase-like protein</fullName>
    </submittedName>
</protein>
<gene>
    <name evidence="5" type="ORF">CONPUDRAFT_135419</name>
</gene>
<dbReference type="Proteomes" id="UP000053558">
    <property type="component" value="Unassembled WGS sequence"/>
</dbReference>
<evidence type="ECO:0000259" key="4">
    <source>
        <dbReference type="Pfam" id="PF13193"/>
    </source>
</evidence>
<dbReference type="CDD" id="cd05911">
    <property type="entry name" value="Firefly_Luc_like"/>
    <property type="match status" value="1"/>
</dbReference>
<dbReference type="Pfam" id="PF00501">
    <property type="entry name" value="AMP-binding"/>
    <property type="match status" value="1"/>
</dbReference>
<dbReference type="KEGG" id="cput:CONPUDRAFT_135419"/>
<dbReference type="RefSeq" id="XP_007765565.1">
    <property type="nucleotide sequence ID" value="XM_007767375.1"/>
</dbReference>
<name>A0A5M3MWV8_CONPW</name>
<feature type="domain" description="AMP-binding enzyme C-terminal" evidence="4">
    <location>
        <begin position="399"/>
        <end position="474"/>
    </location>
</feature>
<evidence type="ECO:0000313" key="6">
    <source>
        <dbReference type="Proteomes" id="UP000053558"/>
    </source>
</evidence>
<sequence>MLLGAAAAGHAATLANSAYTAAELAYQYEDSHAHLVLAHPPLVPTVREMMRSLSIPEDEIARRIIVADSTWLTGAPAELDAGDAAALKGLTRLSELVGRGELAQEIQMPGLLSDSTVYLCYSSGTTGKPKGVESTHHNIISELEILKPTLPPAKVGPALNKQGKAVAPYRDAYFGVLPSYHIYGAIWLLHFPLTMGAPSIILHGRFEPEKFCAAVQLYKATIGIIVPPILVVFAKHPAVDKYDMSSLETLISGAAPLGGELVSSVKERLGKRGADVCITQQYGLTETSPSVFLLPQEHAVERVGSVGYLLPNLEARLVSEEDGEKLTSIEGAGEIWVRGPIVMKGYLNNPTATAKSVTPDGWFKTGDIAVRSKEGFYNIVDRRKELIKYKGFQVAPADLENVLLQHPQIADAAVIGVESKEQATELPRAYVVKTSPELTSAAVQEFVASRVANHKKLRGGVIFIDAIPKSAAGKILRQQLRKRAESEPVELPVRAKL</sequence>
<dbReference type="GeneID" id="19200761"/>
<evidence type="ECO:0000256" key="2">
    <source>
        <dbReference type="ARBA" id="ARBA00022598"/>
    </source>
</evidence>
<proteinExistence type="inferred from homology"/>
<comment type="caution">
    <text evidence="5">The sequence shown here is derived from an EMBL/GenBank/DDBJ whole genome shotgun (WGS) entry which is preliminary data.</text>
</comment>
<dbReference type="Pfam" id="PF13193">
    <property type="entry name" value="AMP-binding_C"/>
    <property type="match status" value="1"/>
</dbReference>
<dbReference type="SUPFAM" id="SSF56801">
    <property type="entry name" value="Acetyl-CoA synthetase-like"/>
    <property type="match status" value="1"/>
</dbReference>
<keyword evidence="6" id="KW-1185">Reference proteome</keyword>
<evidence type="ECO:0000313" key="5">
    <source>
        <dbReference type="EMBL" id="EIW83606.1"/>
    </source>
</evidence>
<evidence type="ECO:0000256" key="1">
    <source>
        <dbReference type="ARBA" id="ARBA00006432"/>
    </source>
</evidence>
<dbReference type="Gene3D" id="3.40.50.12780">
    <property type="entry name" value="N-terminal domain of ligase-like"/>
    <property type="match status" value="1"/>
</dbReference>
<reference evidence="6" key="1">
    <citation type="journal article" date="2012" name="Science">
        <title>The Paleozoic origin of enzymatic lignin decomposition reconstructed from 31 fungal genomes.</title>
        <authorList>
            <person name="Floudas D."/>
            <person name="Binder M."/>
            <person name="Riley R."/>
            <person name="Barry K."/>
            <person name="Blanchette R.A."/>
            <person name="Henrissat B."/>
            <person name="Martinez A.T."/>
            <person name="Otillar R."/>
            <person name="Spatafora J.W."/>
            <person name="Yadav J.S."/>
            <person name="Aerts A."/>
            <person name="Benoit I."/>
            <person name="Boyd A."/>
            <person name="Carlson A."/>
            <person name="Copeland A."/>
            <person name="Coutinho P.M."/>
            <person name="de Vries R.P."/>
            <person name="Ferreira P."/>
            <person name="Findley K."/>
            <person name="Foster B."/>
            <person name="Gaskell J."/>
            <person name="Glotzer D."/>
            <person name="Gorecki P."/>
            <person name="Heitman J."/>
            <person name="Hesse C."/>
            <person name="Hori C."/>
            <person name="Igarashi K."/>
            <person name="Jurgens J.A."/>
            <person name="Kallen N."/>
            <person name="Kersten P."/>
            <person name="Kohler A."/>
            <person name="Kuees U."/>
            <person name="Kumar T.K.A."/>
            <person name="Kuo A."/>
            <person name="LaButti K."/>
            <person name="Larrondo L.F."/>
            <person name="Lindquist E."/>
            <person name="Ling A."/>
            <person name="Lombard V."/>
            <person name="Lucas S."/>
            <person name="Lundell T."/>
            <person name="Martin R."/>
            <person name="McLaughlin D.J."/>
            <person name="Morgenstern I."/>
            <person name="Morin E."/>
            <person name="Murat C."/>
            <person name="Nagy L.G."/>
            <person name="Nolan M."/>
            <person name="Ohm R.A."/>
            <person name="Patyshakuliyeva A."/>
            <person name="Rokas A."/>
            <person name="Ruiz-Duenas F.J."/>
            <person name="Sabat G."/>
            <person name="Salamov A."/>
            <person name="Samejima M."/>
            <person name="Schmutz J."/>
            <person name="Slot J.C."/>
            <person name="St John F."/>
            <person name="Stenlid J."/>
            <person name="Sun H."/>
            <person name="Sun S."/>
            <person name="Syed K."/>
            <person name="Tsang A."/>
            <person name="Wiebenga A."/>
            <person name="Young D."/>
            <person name="Pisabarro A."/>
            <person name="Eastwood D.C."/>
            <person name="Martin F."/>
            <person name="Cullen D."/>
            <person name="Grigoriev I.V."/>
            <person name="Hibbett D.S."/>
        </authorList>
    </citation>
    <scope>NUCLEOTIDE SEQUENCE [LARGE SCALE GENOMIC DNA]</scope>
    <source>
        <strain evidence="6">RWD-64-598 SS2</strain>
    </source>
</reference>
<dbReference type="AlphaFoldDB" id="A0A5M3MWV8"/>
<comment type="similarity">
    <text evidence="1">Belongs to the ATP-dependent AMP-binding enzyme family.</text>
</comment>
<dbReference type="Gene3D" id="3.30.300.30">
    <property type="match status" value="1"/>
</dbReference>
<dbReference type="InterPro" id="IPR020845">
    <property type="entry name" value="AMP-binding_CS"/>
</dbReference>
<dbReference type="PROSITE" id="PS00455">
    <property type="entry name" value="AMP_BINDING"/>
    <property type="match status" value="1"/>
</dbReference>
<dbReference type="InterPro" id="IPR042099">
    <property type="entry name" value="ANL_N_sf"/>
</dbReference>
<feature type="domain" description="AMP-dependent synthetase/ligase" evidence="3">
    <location>
        <begin position="2"/>
        <end position="347"/>
    </location>
</feature>
<accession>A0A5M3MWV8</accession>
<dbReference type="FunFam" id="3.30.300.30:FF:000007">
    <property type="entry name" value="4-coumarate--CoA ligase 2"/>
    <property type="match status" value="1"/>
</dbReference>
<dbReference type="OMA" id="IPINPIY"/>
<dbReference type="InterPro" id="IPR045851">
    <property type="entry name" value="AMP-bd_C_sf"/>
</dbReference>
<keyword evidence="2" id="KW-0436">Ligase</keyword>
<dbReference type="EMBL" id="JH711575">
    <property type="protein sequence ID" value="EIW83606.1"/>
    <property type="molecule type" value="Genomic_DNA"/>
</dbReference>
<dbReference type="PANTHER" id="PTHR24096:SF149">
    <property type="entry name" value="AMP-BINDING DOMAIN-CONTAINING PROTEIN-RELATED"/>
    <property type="match status" value="1"/>
</dbReference>
<dbReference type="InterPro" id="IPR000873">
    <property type="entry name" value="AMP-dep_synth/lig_dom"/>
</dbReference>
<dbReference type="GO" id="GO:0016405">
    <property type="term" value="F:CoA-ligase activity"/>
    <property type="evidence" value="ECO:0007669"/>
    <property type="project" value="TreeGrafter"/>
</dbReference>
<dbReference type="PANTHER" id="PTHR24096">
    <property type="entry name" value="LONG-CHAIN-FATTY-ACID--COA LIGASE"/>
    <property type="match status" value="1"/>
</dbReference>